<accession>A0A285S8W9</accession>
<evidence type="ECO:0000256" key="10">
    <source>
        <dbReference type="ARBA" id="ARBA00047448"/>
    </source>
</evidence>
<evidence type="ECO:0000313" key="14">
    <source>
        <dbReference type="Proteomes" id="UP000219563"/>
    </source>
</evidence>
<evidence type="ECO:0000256" key="5">
    <source>
        <dbReference type="ARBA" id="ARBA00022723"/>
    </source>
</evidence>
<protein>
    <recommendedName>
        <fullName evidence="3">Desulfoferrodoxin</fullName>
        <ecNumber evidence="2">1.15.1.2</ecNumber>
    </recommendedName>
    <alternativeName>
        <fullName evidence="9">Superoxide reductase</fullName>
    </alternativeName>
</protein>
<dbReference type="PANTHER" id="PTHR36541:SF1">
    <property type="entry name" value="SUPEROXIDE REDUCTASE-RELATED"/>
    <property type="match status" value="1"/>
</dbReference>
<evidence type="ECO:0000256" key="7">
    <source>
        <dbReference type="ARBA" id="ARBA00023004"/>
    </source>
</evidence>
<name>A0A285S8W9_9FIRM</name>
<dbReference type="InterPro" id="IPR004462">
    <property type="entry name" value="Desulfoferrodoxin_N"/>
</dbReference>
<feature type="domain" description="Desulfoferrodoxin N-terminal" evidence="12">
    <location>
        <begin position="2"/>
        <end position="32"/>
    </location>
</feature>
<comment type="catalytic activity">
    <reaction evidence="10">
        <text>reduced [rubredoxin] + superoxide + 2 H(+) = oxidized [rubredoxin] + H2O2</text>
        <dbReference type="Rhea" id="RHEA:21324"/>
        <dbReference type="Rhea" id="RHEA-COMP:10302"/>
        <dbReference type="Rhea" id="RHEA-COMP:10303"/>
        <dbReference type="ChEBI" id="CHEBI:15378"/>
        <dbReference type="ChEBI" id="CHEBI:16240"/>
        <dbReference type="ChEBI" id="CHEBI:18421"/>
        <dbReference type="ChEBI" id="CHEBI:29033"/>
        <dbReference type="ChEBI" id="CHEBI:29034"/>
        <dbReference type="EC" id="1.15.1.2"/>
    </reaction>
</comment>
<evidence type="ECO:0000313" key="13">
    <source>
        <dbReference type="EMBL" id="SOC01545.1"/>
    </source>
</evidence>
<dbReference type="GO" id="GO:0005506">
    <property type="term" value="F:iron ion binding"/>
    <property type="evidence" value="ECO:0007669"/>
    <property type="project" value="InterPro"/>
</dbReference>
<evidence type="ECO:0000256" key="4">
    <source>
        <dbReference type="ARBA" id="ARBA00022448"/>
    </source>
</evidence>
<dbReference type="SUPFAM" id="SSF57802">
    <property type="entry name" value="Rubredoxin-like"/>
    <property type="match status" value="1"/>
</dbReference>
<sequence>MKFYVCEVCGNFVGMIKESGAPMSCCGQKMKELVPGTSDGAVEKHVPVCKVEGNVVTVEVGSVEHPMAPEHYIEWIAIETKQGAQRKVLEPGQKPCAQFALTDGDSVVAAYAYCNLHGLWKS</sequence>
<dbReference type="SUPFAM" id="SSF49367">
    <property type="entry name" value="Superoxide reductase-like"/>
    <property type="match status" value="1"/>
</dbReference>
<evidence type="ECO:0000256" key="2">
    <source>
        <dbReference type="ARBA" id="ARBA00012679"/>
    </source>
</evidence>
<comment type="similarity">
    <text evidence="1">Belongs to the desulfoferrodoxin family.</text>
</comment>
<proteinExistence type="inferred from homology"/>
<dbReference type="InterPro" id="IPR051233">
    <property type="entry name" value="Desulfoferrodoxin_SOR"/>
</dbReference>
<feature type="domain" description="Desulfoferrodoxin ferrous iron-binding" evidence="11">
    <location>
        <begin position="38"/>
        <end position="121"/>
    </location>
</feature>
<evidence type="ECO:0000256" key="3">
    <source>
        <dbReference type="ARBA" id="ARBA00014839"/>
    </source>
</evidence>
<evidence type="ECO:0000259" key="11">
    <source>
        <dbReference type="Pfam" id="PF01880"/>
    </source>
</evidence>
<dbReference type="InterPro" id="IPR002742">
    <property type="entry name" value="Desulfoferrodoxin_Fe-bd_dom"/>
</dbReference>
<keyword evidence="5" id="KW-0479">Metal-binding</keyword>
<dbReference type="RefSeq" id="WP_044937227.1">
    <property type="nucleotide sequence ID" value="NZ_OBMR01000005.1"/>
</dbReference>
<dbReference type="AlphaFoldDB" id="A0A285S8W9"/>
<keyword evidence="7" id="KW-0408">Iron</keyword>
<dbReference type="Pfam" id="PF06397">
    <property type="entry name" value="Desulfoferrod_N"/>
    <property type="match status" value="1"/>
</dbReference>
<evidence type="ECO:0000256" key="6">
    <source>
        <dbReference type="ARBA" id="ARBA00022982"/>
    </source>
</evidence>
<comment type="function">
    <text evidence="8">Catalyzes the one-electron reduction of superoxide anion radical to hydrogen peroxide at a nonheme ferrous iron center. Plays a fundamental role in case of oxidative stress via its superoxide detoxification activity.</text>
</comment>
<dbReference type="EC" id="1.15.1.2" evidence="2"/>
<dbReference type="Pfam" id="PF01880">
    <property type="entry name" value="Desulfoferrodox"/>
    <property type="match status" value="1"/>
</dbReference>
<keyword evidence="4" id="KW-0813">Transport</keyword>
<gene>
    <name evidence="13" type="ORF">SAMN02910411_1722</name>
</gene>
<evidence type="ECO:0000256" key="9">
    <source>
        <dbReference type="ARBA" id="ARBA00031398"/>
    </source>
</evidence>
<dbReference type="InterPro" id="IPR036073">
    <property type="entry name" value="Desulfoferrodoxin_Fe-bd_dom_sf"/>
</dbReference>
<dbReference type="PANTHER" id="PTHR36541">
    <property type="entry name" value="SUPEROXIDE REDUCTASE-RELATED"/>
    <property type="match status" value="1"/>
</dbReference>
<evidence type="ECO:0000256" key="8">
    <source>
        <dbReference type="ARBA" id="ARBA00024690"/>
    </source>
</evidence>
<dbReference type="Gene3D" id="2.20.28.100">
    <property type="entry name" value="Desulphoferrodoxin, N-terminal domain"/>
    <property type="match status" value="1"/>
</dbReference>
<dbReference type="NCBIfam" id="TIGR00332">
    <property type="entry name" value="neela_ferrous"/>
    <property type="match status" value="1"/>
</dbReference>
<dbReference type="Gene3D" id="2.60.40.730">
    <property type="entry name" value="SOR catalytic domain"/>
    <property type="match status" value="1"/>
</dbReference>
<dbReference type="EMBL" id="OBMR01000005">
    <property type="protein sequence ID" value="SOC01545.1"/>
    <property type="molecule type" value="Genomic_DNA"/>
</dbReference>
<evidence type="ECO:0000256" key="1">
    <source>
        <dbReference type="ARBA" id="ARBA00005941"/>
    </source>
</evidence>
<reference evidence="13 14" key="1">
    <citation type="submission" date="2017-08" db="EMBL/GenBank/DDBJ databases">
        <authorList>
            <person name="de Groot N.N."/>
        </authorList>
    </citation>
    <scope>NUCLEOTIDE SEQUENCE [LARGE SCALE GENOMIC DNA]</scope>
    <source>
        <strain evidence="13 14">DSM 9787</strain>
    </source>
</reference>
<dbReference type="Proteomes" id="UP000219563">
    <property type="component" value="Unassembled WGS sequence"/>
</dbReference>
<evidence type="ECO:0000259" key="12">
    <source>
        <dbReference type="Pfam" id="PF06397"/>
    </source>
</evidence>
<organism evidence="13 14">
    <name type="scientific">Pseudobutyrivibrio ruminis DSM 9787</name>
    <dbReference type="NCBI Taxonomy" id="1123011"/>
    <lineage>
        <taxon>Bacteria</taxon>
        <taxon>Bacillati</taxon>
        <taxon>Bacillota</taxon>
        <taxon>Clostridia</taxon>
        <taxon>Lachnospirales</taxon>
        <taxon>Lachnospiraceae</taxon>
        <taxon>Pseudobutyrivibrio</taxon>
    </lineage>
</organism>
<dbReference type="GO" id="GO:0050605">
    <property type="term" value="F:superoxide reductase activity"/>
    <property type="evidence" value="ECO:0007669"/>
    <property type="project" value="UniProtKB-EC"/>
</dbReference>
<keyword evidence="6" id="KW-0249">Electron transport</keyword>
<dbReference type="InterPro" id="IPR038094">
    <property type="entry name" value="Desulfoferrodoxin_N_sf"/>
</dbReference>